<dbReference type="AlphaFoldDB" id="A0A1J1HWD9"/>
<name>A0A1J1HWD9_9DIPT</name>
<evidence type="ECO:0000313" key="1">
    <source>
        <dbReference type="EMBL" id="CRK91858.1"/>
    </source>
</evidence>
<organism evidence="1 2">
    <name type="scientific">Clunio marinus</name>
    <dbReference type="NCBI Taxonomy" id="568069"/>
    <lineage>
        <taxon>Eukaryota</taxon>
        <taxon>Metazoa</taxon>
        <taxon>Ecdysozoa</taxon>
        <taxon>Arthropoda</taxon>
        <taxon>Hexapoda</taxon>
        <taxon>Insecta</taxon>
        <taxon>Pterygota</taxon>
        <taxon>Neoptera</taxon>
        <taxon>Endopterygota</taxon>
        <taxon>Diptera</taxon>
        <taxon>Nematocera</taxon>
        <taxon>Chironomoidea</taxon>
        <taxon>Chironomidae</taxon>
        <taxon>Clunio</taxon>
    </lineage>
</organism>
<accession>A0A1J1HWD9</accession>
<reference evidence="1 2" key="1">
    <citation type="submission" date="2015-04" db="EMBL/GenBank/DDBJ databases">
        <authorList>
            <person name="Syromyatnikov M.Y."/>
            <person name="Popov V.N."/>
        </authorList>
    </citation>
    <scope>NUCLEOTIDE SEQUENCE [LARGE SCALE GENOMIC DNA]</scope>
</reference>
<proteinExistence type="predicted"/>
<keyword evidence="2" id="KW-1185">Reference proteome</keyword>
<gene>
    <name evidence="1" type="ORF">CLUMA_CG005479</name>
</gene>
<dbReference type="Proteomes" id="UP000183832">
    <property type="component" value="Unassembled WGS sequence"/>
</dbReference>
<evidence type="ECO:0000313" key="2">
    <source>
        <dbReference type="Proteomes" id="UP000183832"/>
    </source>
</evidence>
<dbReference type="EMBL" id="CVRI01000021">
    <property type="protein sequence ID" value="CRK91858.1"/>
    <property type="molecule type" value="Genomic_DNA"/>
</dbReference>
<protein>
    <submittedName>
        <fullName evidence="1">CLUMA_CG005479, isoform A</fullName>
    </submittedName>
</protein>
<sequence>MKLLSLSLLPVEEVQRKKKTYSEKKCRKIHEIVGLTPRPTIIVSLICDHHVQDEEVECRCYALVGLNEKYELKKLRRKFHSSNFSL</sequence>